<keyword evidence="2" id="KW-0732">Signal</keyword>
<feature type="compositionally biased region" description="Acidic residues" evidence="1">
    <location>
        <begin position="35"/>
        <end position="44"/>
    </location>
</feature>
<protein>
    <submittedName>
        <fullName evidence="3">Uncharacterized protein</fullName>
    </submittedName>
</protein>
<evidence type="ECO:0000313" key="4">
    <source>
        <dbReference type="Proteomes" id="UP000019118"/>
    </source>
</evidence>
<feature type="compositionally biased region" description="Polar residues" evidence="1">
    <location>
        <begin position="255"/>
        <end position="264"/>
    </location>
</feature>
<dbReference type="AlphaFoldDB" id="A0AAR5PLK9"/>
<feature type="compositionally biased region" description="Basic residues" evidence="1">
    <location>
        <begin position="411"/>
        <end position="425"/>
    </location>
</feature>
<feature type="compositionally biased region" description="Polar residues" evidence="1">
    <location>
        <begin position="342"/>
        <end position="352"/>
    </location>
</feature>
<feature type="region of interest" description="Disordered" evidence="1">
    <location>
        <begin position="35"/>
        <end position="70"/>
    </location>
</feature>
<organism evidence="3 4">
    <name type="scientific">Dendroctonus ponderosae</name>
    <name type="common">Mountain pine beetle</name>
    <dbReference type="NCBI Taxonomy" id="77166"/>
    <lineage>
        <taxon>Eukaryota</taxon>
        <taxon>Metazoa</taxon>
        <taxon>Ecdysozoa</taxon>
        <taxon>Arthropoda</taxon>
        <taxon>Hexapoda</taxon>
        <taxon>Insecta</taxon>
        <taxon>Pterygota</taxon>
        <taxon>Neoptera</taxon>
        <taxon>Endopterygota</taxon>
        <taxon>Coleoptera</taxon>
        <taxon>Polyphaga</taxon>
        <taxon>Cucujiformia</taxon>
        <taxon>Curculionidae</taxon>
        <taxon>Scolytinae</taxon>
        <taxon>Dendroctonus</taxon>
    </lineage>
</organism>
<reference evidence="3" key="2">
    <citation type="submission" date="2024-08" db="UniProtKB">
        <authorList>
            <consortium name="EnsemblMetazoa"/>
        </authorList>
    </citation>
    <scope>IDENTIFICATION</scope>
</reference>
<reference evidence="4" key="1">
    <citation type="journal article" date="2013" name="Genome Biol.">
        <title>Draft genome of the mountain pine beetle, Dendroctonus ponderosae Hopkins, a major forest pest.</title>
        <authorList>
            <person name="Keeling C.I."/>
            <person name="Yuen M.M."/>
            <person name="Liao N.Y."/>
            <person name="Docking T.R."/>
            <person name="Chan S.K."/>
            <person name="Taylor G.A."/>
            <person name="Palmquist D.L."/>
            <person name="Jackman S.D."/>
            <person name="Nguyen A."/>
            <person name="Li M."/>
            <person name="Henderson H."/>
            <person name="Janes J.K."/>
            <person name="Zhao Y."/>
            <person name="Pandoh P."/>
            <person name="Moore R."/>
            <person name="Sperling F.A."/>
            <person name="Huber D.P."/>
            <person name="Birol I."/>
            <person name="Jones S.J."/>
            <person name="Bohlmann J."/>
        </authorList>
    </citation>
    <scope>NUCLEOTIDE SEQUENCE</scope>
</reference>
<feature type="chain" id="PRO_5043322222" evidence="2">
    <location>
        <begin position="19"/>
        <end position="471"/>
    </location>
</feature>
<name>A0AAR5PLK9_DENPD</name>
<accession>A0AAR5PLK9</accession>
<evidence type="ECO:0000256" key="2">
    <source>
        <dbReference type="SAM" id="SignalP"/>
    </source>
</evidence>
<sequence>MNCAVVFLIVFALRAVEGERSSGALRRSFGEATVDDGDSLEVEDPGSLWDKSRSERSENGHRSIHTNSNFNSHEDQELSLKDFLETYAKTHIRRPIYSEDASSQSLDKLIQEDNASGMSKDKPKSSWALMNAQKHKHPYEDRKGWVILDPIPWSVFKISKWQSKYKPSTEGPWDEHIQISSQRPYLQEDDDADFNRPVSITPPNAYMYHRPTESSDRYDSFYDHGSRPRPTPAPTIYPRPTAFYGHKVQVEAHYPSNSHSSTGRPYSYHNQKDCNRPNHPFHDDIITDGMPSNFPQANPYDFLRRQGTELEMQSENHSSKGEGEWVLLSTTKGYKPPRNQRQRSLTLGSTSEPTQILRASRGVRLTVLPPLKGSSVNMTTSHGGLLQVESTFESVEEAKQNFDHKQNGLKIKAKRKRRKPLKKNANKGVESSSQNVGIVPQYADPGAVMAAVGAGMIPATMAMMVPMAMAG</sequence>
<keyword evidence="4" id="KW-1185">Reference proteome</keyword>
<dbReference type="EnsemblMetazoa" id="XM_019906102.1">
    <property type="protein sequence ID" value="XP_019761661.1"/>
    <property type="gene ID" value="LOC109538730"/>
</dbReference>
<feature type="region of interest" description="Disordered" evidence="1">
    <location>
        <begin position="332"/>
        <end position="352"/>
    </location>
</feature>
<evidence type="ECO:0000313" key="3">
    <source>
        <dbReference type="EnsemblMetazoa" id="XP_019761661.1"/>
    </source>
</evidence>
<proteinExistence type="predicted"/>
<feature type="signal peptide" evidence="2">
    <location>
        <begin position="1"/>
        <end position="18"/>
    </location>
</feature>
<feature type="compositionally biased region" description="Basic and acidic residues" evidence="1">
    <location>
        <begin position="50"/>
        <end position="61"/>
    </location>
</feature>
<feature type="region of interest" description="Disordered" evidence="1">
    <location>
        <begin position="411"/>
        <end position="432"/>
    </location>
</feature>
<evidence type="ECO:0000256" key="1">
    <source>
        <dbReference type="SAM" id="MobiDB-lite"/>
    </source>
</evidence>
<feature type="region of interest" description="Disordered" evidence="1">
    <location>
        <begin position="255"/>
        <end position="277"/>
    </location>
</feature>
<dbReference type="Proteomes" id="UP000019118">
    <property type="component" value="Unassembled WGS sequence"/>
</dbReference>